<proteinExistence type="predicted"/>
<keyword evidence="19" id="KW-1185">Reference proteome</keyword>
<name>A0A9X3LEK6_9BACL</name>
<feature type="transmembrane region" description="Helical" evidence="15">
    <location>
        <begin position="20"/>
        <end position="43"/>
    </location>
</feature>
<evidence type="ECO:0000256" key="3">
    <source>
        <dbReference type="ARBA" id="ARBA00012438"/>
    </source>
</evidence>
<gene>
    <name evidence="18" type="ORF">M9R32_01585</name>
</gene>
<keyword evidence="8 15" id="KW-0812">Transmembrane</keyword>
<organism evidence="18 19">
    <name type="scientific">Paenisporosarcina quisquiliarum</name>
    <dbReference type="NCBI Taxonomy" id="365346"/>
    <lineage>
        <taxon>Bacteria</taxon>
        <taxon>Bacillati</taxon>
        <taxon>Bacillota</taxon>
        <taxon>Bacilli</taxon>
        <taxon>Bacillales</taxon>
        <taxon>Caryophanaceae</taxon>
        <taxon>Paenisporosarcina</taxon>
    </lineage>
</organism>
<feature type="domain" description="Histidine kinase" evidence="16">
    <location>
        <begin position="254"/>
        <end position="468"/>
    </location>
</feature>
<keyword evidence="5" id="KW-1003">Cell membrane</keyword>
<evidence type="ECO:0000256" key="14">
    <source>
        <dbReference type="ARBA" id="ARBA00023136"/>
    </source>
</evidence>
<keyword evidence="6" id="KW-0597">Phosphoprotein</keyword>
<dbReference type="AlphaFoldDB" id="A0A9X3LEK6"/>
<keyword evidence="13" id="KW-0902">Two-component regulatory system</keyword>
<evidence type="ECO:0000259" key="16">
    <source>
        <dbReference type="PROSITE" id="PS50109"/>
    </source>
</evidence>
<dbReference type="CDD" id="cd00082">
    <property type="entry name" value="HisKA"/>
    <property type="match status" value="1"/>
</dbReference>
<dbReference type="SMART" id="SM00388">
    <property type="entry name" value="HisKA"/>
    <property type="match status" value="1"/>
</dbReference>
<comment type="caution">
    <text evidence="18">The sequence shown here is derived from an EMBL/GenBank/DDBJ whole genome shotgun (WGS) entry which is preliminary data.</text>
</comment>
<dbReference type="InterPro" id="IPR003660">
    <property type="entry name" value="HAMP_dom"/>
</dbReference>
<dbReference type="EC" id="2.7.13.3" evidence="3"/>
<dbReference type="RefSeq" id="WP_269924982.1">
    <property type="nucleotide sequence ID" value="NZ_JAMKBJ010000001.1"/>
</dbReference>
<reference evidence="18" key="1">
    <citation type="submission" date="2022-05" db="EMBL/GenBank/DDBJ databases">
        <authorList>
            <person name="Colautti A."/>
            <person name="Iacumin L."/>
        </authorList>
    </citation>
    <scope>NUCLEOTIDE SEQUENCE</scope>
    <source>
        <strain evidence="18">SK 55</strain>
    </source>
</reference>
<protein>
    <recommendedName>
        <fullName evidence="4">Signal transduction histidine-protein kinase ArlS</fullName>
        <ecNumber evidence="3">2.7.13.3</ecNumber>
    </recommendedName>
</protein>
<keyword evidence="7" id="KW-0808">Transferase</keyword>
<dbReference type="SUPFAM" id="SSF55874">
    <property type="entry name" value="ATPase domain of HSP90 chaperone/DNA topoisomerase II/histidine kinase"/>
    <property type="match status" value="1"/>
</dbReference>
<dbReference type="GO" id="GO:0005886">
    <property type="term" value="C:plasma membrane"/>
    <property type="evidence" value="ECO:0007669"/>
    <property type="project" value="UniProtKB-SubCell"/>
</dbReference>
<evidence type="ECO:0000256" key="9">
    <source>
        <dbReference type="ARBA" id="ARBA00022741"/>
    </source>
</evidence>
<evidence type="ECO:0000256" key="4">
    <source>
        <dbReference type="ARBA" id="ARBA00015735"/>
    </source>
</evidence>
<keyword evidence="11" id="KW-0067">ATP-binding</keyword>
<dbReference type="InterPro" id="IPR050398">
    <property type="entry name" value="HssS/ArlS-like"/>
</dbReference>
<evidence type="ECO:0000256" key="13">
    <source>
        <dbReference type="ARBA" id="ARBA00023012"/>
    </source>
</evidence>
<dbReference type="Gene3D" id="3.30.565.10">
    <property type="entry name" value="Histidine kinase-like ATPase, C-terminal domain"/>
    <property type="match status" value="1"/>
</dbReference>
<comment type="subcellular location">
    <subcellularLocation>
        <location evidence="2">Cell membrane</location>
        <topology evidence="2">Multi-pass membrane protein</topology>
    </subcellularLocation>
</comment>
<keyword evidence="10 18" id="KW-0418">Kinase</keyword>
<dbReference type="PANTHER" id="PTHR45528">
    <property type="entry name" value="SENSOR HISTIDINE KINASE CPXA"/>
    <property type="match status" value="1"/>
</dbReference>
<dbReference type="FunFam" id="1.10.287.130:FF:000001">
    <property type="entry name" value="Two-component sensor histidine kinase"/>
    <property type="match status" value="1"/>
</dbReference>
<dbReference type="SMART" id="SM00304">
    <property type="entry name" value="HAMP"/>
    <property type="match status" value="1"/>
</dbReference>
<dbReference type="InterPro" id="IPR041610">
    <property type="entry name" value="ArlS_N"/>
</dbReference>
<evidence type="ECO:0000256" key="15">
    <source>
        <dbReference type="SAM" id="Phobius"/>
    </source>
</evidence>
<dbReference type="PROSITE" id="PS50109">
    <property type="entry name" value="HIS_KIN"/>
    <property type="match status" value="1"/>
</dbReference>
<evidence type="ECO:0000313" key="18">
    <source>
        <dbReference type="EMBL" id="MCZ8535879.1"/>
    </source>
</evidence>
<accession>A0A9X3LEK6</accession>
<evidence type="ECO:0000256" key="11">
    <source>
        <dbReference type="ARBA" id="ARBA00022840"/>
    </source>
</evidence>
<dbReference type="InterPro" id="IPR005467">
    <property type="entry name" value="His_kinase_dom"/>
</dbReference>
<keyword evidence="12 15" id="KW-1133">Transmembrane helix</keyword>
<evidence type="ECO:0000256" key="12">
    <source>
        <dbReference type="ARBA" id="ARBA00022989"/>
    </source>
</evidence>
<evidence type="ECO:0000256" key="7">
    <source>
        <dbReference type="ARBA" id="ARBA00022679"/>
    </source>
</evidence>
<evidence type="ECO:0000259" key="17">
    <source>
        <dbReference type="PROSITE" id="PS50885"/>
    </source>
</evidence>
<evidence type="ECO:0000256" key="10">
    <source>
        <dbReference type="ARBA" id="ARBA00022777"/>
    </source>
</evidence>
<dbReference type="EMBL" id="JAMKBJ010000001">
    <property type="protein sequence ID" value="MCZ8535879.1"/>
    <property type="molecule type" value="Genomic_DNA"/>
</dbReference>
<dbReference type="Gene3D" id="1.10.287.130">
    <property type="match status" value="1"/>
</dbReference>
<keyword evidence="14 15" id="KW-0472">Membrane</keyword>
<dbReference type="InterPro" id="IPR004358">
    <property type="entry name" value="Sig_transdc_His_kin-like_C"/>
</dbReference>
<dbReference type="PANTHER" id="PTHR45528:SF12">
    <property type="entry name" value="SENSOR HISTIDINE KINASE ARSS"/>
    <property type="match status" value="1"/>
</dbReference>
<dbReference type="Gene3D" id="6.10.340.10">
    <property type="match status" value="1"/>
</dbReference>
<dbReference type="PROSITE" id="PS50885">
    <property type="entry name" value="HAMP"/>
    <property type="match status" value="1"/>
</dbReference>
<dbReference type="SMART" id="SM00387">
    <property type="entry name" value="HATPase_c"/>
    <property type="match status" value="1"/>
</dbReference>
<dbReference type="Proteomes" id="UP001152173">
    <property type="component" value="Unassembled WGS sequence"/>
</dbReference>
<evidence type="ECO:0000256" key="6">
    <source>
        <dbReference type="ARBA" id="ARBA00022553"/>
    </source>
</evidence>
<dbReference type="InterPro" id="IPR036097">
    <property type="entry name" value="HisK_dim/P_sf"/>
</dbReference>
<evidence type="ECO:0000256" key="1">
    <source>
        <dbReference type="ARBA" id="ARBA00000085"/>
    </source>
</evidence>
<dbReference type="GO" id="GO:0005524">
    <property type="term" value="F:ATP binding"/>
    <property type="evidence" value="ECO:0007669"/>
    <property type="project" value="UniProtKB-KW"/>
</dbReference>
<dbReference type="Pfam" id="PF02518">
    <property type="entry name" value="HATPase_c"/>
    <property type="match status" value="1"/>
</dbReference>
<dbReference type="InterPro" id="IPR036890">
    <property type="entry name" value="HATPase_C_sf"/>
</dbReference>
<comment type="catalytic activity">
    <reaction evidence="1">
        <text>ATP + protein L-histidine = ADP + protein N-phospho-L-histidine.</text>
        <dbReference type="EC" id="2.7.13.3"/>
    </reaction>
</comment>
<dbReference type="GO" id="GO:0000155">
    <property type="term" value="F:phosphorelay sensor kinase activity"/>
    <property type="evidence" value="ECO:0007669"/>
    <property type="project" value="InterPro"/>
</dbReference>
<dbReference type="Pfam" id="PF00512">
    <property type="entry name" value="HisKA"/>
    <property type="match status" value="1"/>
</dbReference>
<dbReference type="SUPFAM" id="SSF47384">
    <property type="entry name" value="Homodimeric domain of signal transducing histidine kinase"/>
    <property type="match status" value="1"/>
</dbReference>
<sequence>MNGWKKLSRTIATQSLKKKWAISSATAIFLSFAIMSIILYVALRGWLYQQEEQEVNRTMQDITSFFESQGPFLTVQDIQSNTGLMTSIVDKDQTVRLLNADGIEVLQINDSATFRDFDDIEVPEEGYVLTKEDKSSISAIGNVRLGRFKGYIQLEHPLKSFHSSNNYILTAMLLFSVCALLLSGWIGYILASYLLKPLKDLKMTMDDVVAHGFKKELTISYDAKDEIGELIIVYESMMAKLKYSFEQQQQFMADASHELRTPIQVVEGHLSLLNRWGKDDPEILVESLGIALREVSQMKTLIDEMLELARGEQVKDLPPTNIIEHTEEVIEELVQVYPAAYIEHELPDDRNLKVLISSNTYQQIIRNLLINAIRYSLEPANVRISYERTEKDVTIHVNDKGIGIEPQHVSKIFDRFYRVDTARSRDLGGSGLGLSIVKMLVENARGSIHVTSDPGNGSTFSVVFPLLK</sequence>
<evidence type="ECO:0000256" key="2">
    <source>
        <dbReference type="ARBA" id="ARBA00004651"/>
    </source>
</evidence>
<evidence type="ECO:0000256" key="8">
    <source>
        <dbReference type="ARBA" id="ARBA00022692"/>
    </source>
</evidence>
<feature type="domain" description="HAMP" evidence="17">
    <location>
        <begin position="192"/>
        <end position="246"/>
    </location>
</feature>
<dbReference type="InterPro" id="IPR003594">
    <property type="entry name" value="HATPase_dom"/>
</dbReference>
<evidence type="ECO:0000256" key="5">
    <source>
        <dbReference type="ARBA" id="ARBA00022475"/>
    </source>
</evidence>
<dbReference type="Pfam" id="PF18719">
    <property type="entry name" value="ArlS_N"/>
    <property type="match status" value="1"/>
</dbReference>
<evidence type="ECO:0000313" key="19">
    <source>
        <dbReference type="Proteomes" id="UP001152173"/>
    </source>
</evidence>
<feature type="transmembrane region" description="Helical" evidence="15">
    <location>
        <begin position="167"/>
        <end position="195"/>
    </location>
</feature>
<dbReference type="PRINTS" id="PR00344">
    <property type="entry name" value="BCTRLSENSOR"/>
</dbReference>
<keyword evidence="9" id="KW-0547">Nucleotide-binding</keyword>
<dbReference type="InterPro" id="IPR003661">
    <property type="entry name" value="HisK_dim/P_dom"/>
</dbReference>
<dbReference type="FunFam" id="3.30.565.10:FF:000006">
    <property type="entry name" value="Sensor histidine kinase WalK"/>
    <property type="match status" value="1"/>
</dbReference>